<name>A0AAF3FKK7_9BILA</name>
<sequence>MANKDICENACAVLDSLHRLPKGKDVLCEKIAGGLTNTMYLIKIDNESRYVFRVNGFGTEKLVDRIEEKRVLEQAALARICPKVIYIDEKVMLQEFCPGRTLGLSSIDDPKIHELIAKKLATFHLLSVENPARSEPWFTKTLKSYLLELNDPKMSDLGNELLRKIESMDFQLTLCHNDLRLNNVIYEDDKLVFIDFEYAAMNFPEYDIAHYFWQHEGAQTASDFRTLTSKDRKLFLSEYLQAYYNVEPSEKLINEILQRIRIFEAANHFLWSVWSLIQHRFGRSDDHFCYIKNSEARFAKYRECLEKATI</sequence>
<evidence type="ECO:0000313" key="6">
    <source>
        <dbReference type="Proteomes" id="UP000887575"/>
    </source>
</evidence>
<keyword evidence="1" id="KW-0443">Lipid metabolism</keyword>
<evidence type="ECO:0000256" key="4">
    <source>
        <dbReference type="ARBA" id="ARBA00038211"/>
    </source>
</evidence>
<dbReference type="WBParaSite" id="MBELARI_LOCUS7659">
    <property type="protein sequence ID" value="MBELARI_LOCUS7659"/>
    <property type="gene ID" value="MBELARI_LOCUS7659"/>
</dbReference>
<keyword evidence="6" id="KW-1185">Reference proteome</keyword>
<reference evidence="7" key="1">
    <citation type="submission" date="2024-02" db="UniProtKB">
        <authorList>
            <consortium name="WormBaseParasite"/>
        </authorList>
    </citation>
    <scope>IDENTIFICATION</scope>
</reference>
<evidence type="ECO:0000256" key="1">
    <source>
        <dbReference type="ARBA" id="ARBA00023209"/>
    </source>
</evidence>
<dbReference type="PANTHER" id="PTHR22603:SF66">
    <property type="entry name" value="ETHANOLAMINE KINASE"/>
    <property type="match status" value="1"/>
</dbReference>
<dbReference type="GO" id="GO:0006646">
    <property type="term" value="P:phosphatidylethanolamine biosynthetic process"/>
    <property type="evidence" value="ECO:0007669"/>
    <property type="project" value="TreeGrafter"/>
</dbReference>
<evidence type="ECO:0000256" key="3">
    <source>
        <dbReference type="ARBA" id="ARBA00037883"/>
    </source>
</evidence>
<dbReference type="GO" id="GO:0005737">
    <property type="term" value="C:cytoplasm"/>
    <property type="evidence" value="ECO:0007669"/>
    <property type="project" value="TreeGrafter"/>
</dbReference>
<evidence type="ECO:0000256" key="5">
    <source>
        <dbReference type="ARBA" id="ARBA00038874"/>
    </source>
</evidence>
<keyword evidence="1" id="KW-0444">Lipid biosynthesis</keyword>
<proteinExistence type="inferred from homology"/>
<dbReference type="Proteomes" id="UP000887575">
    <property type="component" value="Unassembled WGS sequence"/>
</dbReference>
<dbReference type="SUPFAM" id="SSF56112">
    <property type="entry name" value="Protein kinase-like (PK-like)"/>
    <property type="match status" value="1"/>
</dbReference>
<dbReference type="GO" id="GO:0004305">
    <property type="term" value="F:ethanolamine kinase activity"/>
    <property type="evidence" value="ECO:0007669"/>
    <property type="project" value="UniProtKB-EC"/>
</dbReference>
<evidence type="ECO:0000256" key="2">
    <source>
        <dbReference type="ARBA" id="ARBA00023264"/>
    </source>
</evidence>
<organism evidence="6 7">
    <name type="scientific">Mesorhabditis belari</name>
    <dbReference type="NCBI Taxonomy" id="2138241"/>
    <lineage>
        <taxon>Eukaryota</taxon>
        <taxon>Metazoa</taxon>
        <taxon>Ecdysozoa</taxon>
        <taxon>Nematoda</taxon>
        <taxon>Chromadorea</taxon>
        <taxon>Rhabditida</taxon>
        <taxon>Rhabditina</taxon>
        <taxon>Rhabditomorpha</taxon>
        <taxon>Rhabditoidea</taxon>
        <taxon>Rhabditidae</taxon>
        <taxon>Mesorhabditinae</taxon>
        <taxon>Mesorhabditis</taxon>
    </lineage>
</organism>
<keyword evidence="2" id="KW-1208">Phospholipid metabolism</keyword>
<protein>
    <recommendedName>
        <fullName evidence="5">ethanolamine kinase</fullName>
        <ecNumber evidence="5">2.7.1.82</ecNumber>
    </recommendedName>
</protein>
<dbReference type="EC" id="2.7.1.82" evidence="5"/>
<accession>A0AAF3FKK7</accession>
<evidence type="ECO:0000313" key="7">
    <source>
        <dbReference type="WBParaSite" id="MBELARI_LOCUS7659"/>
    </source>
</evidence>
<dbReference type="Gene3D" id="3.30.200.20">
    <property type="entry name" value="Phosphorylase Kinase, domain 1"/>
    <property type="match status" value="1"/>
</dbReference>
<comment type="similarity">
    <text evidence="4">Belongs to the choline/ethanolamine kinase family.</text>
</comment>
<dbReference type="Gene3D" id="3.90.1200.10">
    <property type="match status" value="1"/>
</dbReference>
<dbReference type="Pfam" id="PF01633">
    <property type="entry name" value="Choline_kinase"/>
    <property type="match status" value="1"/>
</dbReference>
<comment type="pathway">
    <text evidence="3">Phospholipid metabolism; phosphatidylethanolamine biosynthesis; phosphatidylethanolamine from ethanolamine: step 1/3.</text>
</comment>
<dbReference type="PANTHER" id="PTHR22603">
    <property type="entry name" value="CHOLINE/ETHANOALAMINE KINASE"/>
    <property type="match status" value="1"/>
</dbReference>
<keyword evidence="1" id="KW-0594">Phospholipid biosynthesis</keyword>
<dbReference type="InterPro" id="IPR011009">
    <property type="entry name" value="Kinase-like_dom_sf"/>
</dbReference>
<dbReference type="AlphaFoldDB" id="A0AAF3FKK7"/>